<proteinExistence type="predicted"/>
<dbReference type="STRING" id="167879.CPS_0521"/>
<evidence type="ECO:0000313" key="2">
    <source>
        <dbReference type="Proteomes" id="UP000000547"/>
    </source>
</evidence>
<accession>Q489I5</accession>
<dbReference type="KEGG" id="cps:CPS_0521"/>
<dbReference type="AlphaFoldDB" id="Q489I5"/>
<dbReference type="PANTHER" id="PTHR10285">
    <property type="entry name" value="URIDINE KINASE"/>
    <property type="match status" value="1"/>
</dbReference>
<name>Q489I5_COLP3</name>
<dbReference type="InterPro" id="IPR027417">
    <property type="entry name" value="P-loop_NTPase"/>
</dbReference>
<dbReference type="Gene3D" id="3.40.50.300">
    <property type="entry name" value="P-loop containing nucleotide triphosphate hydrolases"/>
    <property type="match status" value="1"/>
</dbReference>
<evidence type="ECO:0008006" key="3">
    <source>
        <dbReference type="Google" id="ProtNLM"/>
    </source>
</evidence>
<dbReference type="EMBL" id="CP000083">
    <property type="protein sequence ID" value="AAZ28804.1"/>
    <property type="molecule type" value="Genomic_DNA"/>
</dbReference>
<dbReference type="SUPFAM" id="SSF52540">
    <property type="entry name" value="P-loop containing nucleoside triphosphate hydrolases"/>
    <property type="match status" value="1"/>
</dbReference>
<dbReference type="HOGENOM" id="CLU_056986_2_1_6"/>
<dbReference type="Proteomes" id="UP000000547">
    <property type="component" value="Chromosome"/>
</dbReference>
<dbReference type="RefSeq" id="WP_011041382.1">
    <property type="nucleotide sequence ID" value="NC_003910.7"/>
</dbReference>
<organism evidence="1 2">
    <name type="scientific">Colwellia psychrerythraea (strain 34H / ATCC BAA-681)</name>
    <name type="common">Vibrio psychroerythus</name>
    <dbReference type="NCBI Taxonomy" id="167879"/>
    <lineage>
        <taxon>Bacteria</taxon>
        <taxon>Pseudomonadati</taxon>
        <taxon>Pseudomonadota</taxon>
        <taxon>Gammaproteobacteria</taxon>
        <taxon>Alteromonadales</taxon>
        <taxon>Colwelliaceae</taxon>
        <taxon>Colwellia</taxon>
    </lineage>
</organism>
<gene>
    <name evidence="1" type="ordered locus">CPS_0521</name>
</gene>
<evidence type="ECO:0000313" key="1">
    <source>
        <dbReference type="EMBL" id="AAZ28804.1"/>
    </source>
</evidence>
<protein>
    <recommendedName>
        <fullName evidence="3">Kinase</fullName>
    </recommendedName>
</protein>
<sequence length="288" mass="33084">MLSDFIKQHKLPEEFRLTVEEHYKPLADRIVRLFNKKSNAYFVGINGCQGSGKSTLTDFIAEYLIAQYQLNVVVMSLDDFYLSSTKRNQLADDIHPLLSTRGVPGTHDITALNRVLSQLSEHRTGFSIPKFNKAIDEPCPQSQWISVEKPVDIILLEGWCWGVTSQTDEQLQTPINDLELQHDAEGEWRSYVNQQLKTGYEPLYKKMDFWLALQAPSFDCVYQWRLEQEQKLQAKNIGLSHSKVMSPAEVLNFTHYFQRLTVHGSNTLSNSADAVFHLDNTRHIIDIP</sequence>
<reference evidence="1" key="1">
    <citation type="journal article" date="2005" name="Proc. Natl. Acad. Sci. U.S.A.">
        <title>The psychrophilic lifestyle as revealed by the genome sequence of Colwellia psychrerythraea 34H through genomic and proteomic analyses.</title>
        <authorList>
            <person name="Methe B.A."/>
            <person name="Nelson K.E."/>
            <person name="Deming J.W."/>
            <person name="Momen B."/>
            <person name="Melamud E."/>
            <person name="Zhang X."/>
            <person name="Moult J."/>
            <person name="Madupu R."/>
            <person name="Nelson W.C."/>
            <person name="Dodson R.J."/>
            <person name="Brinkac L.M."/>
            <person name="Daugherty S.C."/>
            <person name="Durkin A.S."/>
            <person name="DeBoy R.T."/>
            <person name="Kolonay J.F."/>
            <person name="Sullivan S.A."/>
            <person name="Zhou L."/>
            <person name="Davidsen T.M."/>
            <person name="Wu M."/>
            <person name="Huston A.L."/>
            <person name="Lewis M."/>
            <person name="Weaver B."/>
            <person name="Weidman J.F."/>
            <person name="Khouri H."/>
            <person name="Utterback T.R."/>
            <person name="Feldblyum T.V."/>
            <person name="Fraser C.M."/>
        </authorList>
    </citation>
    <scope>NUCLEOTIDE SEQUENCE [LARGE SCALE GENOMIC DNA]</scope>
    <source>
        <strain evidence="1">34H</strain>
    </source>
</reference>